<organism evidence="1 2">
    <name type="scientific">Fusarium decemcellulare</name>
    <dbReference type="NCBI Taxonomy" id="57161"/>
    <lineage>
        <taxon>Eukaryota</taxon>
        <taxon>Fungi</taxon>
        <taxon>Dikarya</taxon>
        <taxon>Ascomycota</taxon>
        <taxon>Pezizomycotina</taxon>
        <taxon>Sordariomycetes</taxon>
        <taxon>Hypocreomycetidae</taxon>
        <taxon>Hypocreales</taxon>
        <taxon>Nectriaceae</taxon>
        <taxon>Fusarium</taxon>
        <taxon>Fusarium decemcellulare species complex</taxon>
    </lineage>
</organism>
<sequence length="89" mass="9300">MKLLVFASIIALGMALPPPAPVILEVIDMPDSGCKPYQAPGCCVPTLCQCKDGKMYLFNDADKAAGGNGCNPPWGYMGDSVGQIPGYCC</sequence>
<comment type="caution">
    <text evidence="1">The sequence shown here is derived from an EMBL/GenBank/DDBJ whole genome shotgun (WGS) entry which is preliminary data.</text>
</comment>
<proteinExistence type="predicted"/>
<protein>
    <submittedName>
        <fullName evidence="1">Uncharacterized protein</fullName>
    </submittedName>
</protein>
<keyword evidence="2" id="KW-1185">Reference proteome</keyword>
<evidence type="ECO:0000313" key="2">
    <source>
        <dbReference type="Proteomes" id="UP001148629"/>
    </source>
</evidence>
<dbReference type="Proteomes" id="UP001148629">
    <property type="component" value="Unassembled WGS sequence"/>
</dbReference>
<gene>
    <name evidence="1" type="ORF">NM208_g8822</name>
</gene>
<evidence type="ECO:0000313" key="1">
    <source>
        <dbReference type="EMBL" id="KAJ3531569.1"/>
    </source>
</evidence>
<name>A0ACC1S3U6_9HYPO</name>
<reference evidence="1" key="1">
    <citation type="submission" date="2022-08" db="EMBL/GenBank/DDBJ databases">
        <title>Genome Sequence of Fusarium decemcellulare.</title>
        <authorList>
            <person name="Buettner E."/>
        </authorList>
    </citation>
    <scope>NUCLEOTIDE SEQUENCE</scope>
    <source>
        <strain evidence="1">Babe19</strain>
    </source>
</reference>
<dbReference type="EMBL" id="JANRMS010001050">
    <property type="protein sequence ID" value="KAJ3531569.1"/>
    <property type="molecule type" value="Genomic_DNA"/>
</dbReference>
<accession>A0ACC1S3U6</accession>